<accession>A0ABT3N6T8</accession>
<organism evidence="7 8">
    <name type="scientific">Desulfobotulus pelophilus</name>
    <dbReference type="NCBI Taxonomy" id="2823377"/>
    <lineage>
        <taxon>Bacteria</taxon>
        <taxon>Pseudomonadati</taxon>
        <taxon>Thermodesulfobacteriota</taxon>
        <taxon>Desulfobacteria</taxon>
        <taxon>Desulfobacterales</taxon>
        <taxon>Desulfobacteraceae</taxon>
        <taxon>Desulfobotulus</taxon>
    </lineage>
</organism>
<dbReference type="PRINTS" id="PR00352">
    <property type="entry name" value="3FE4SFRDOXIN"/>
</dbReference>
<dbReference type="Proteomes" id="UP001209681">
    <property type="component" value="Unassembled WGS sequence"/>
</dbReference>
<keyword evidence="8" id="KW-1185">Reference proteome</keyword>
<reference evidence="7 8" key="1">
    <citation type="submission" date="2022-11" db="EMBL/GenBank/DDBJ databases">
        <title>Desulfobotulus tamanensis H1 sp. nov. - anaerobic, alkaliphilic, sulphate reducing bacterium isolated from terrestrial mud volcano.</title>
        <authorList>
            <person name="Frolova A."/>
            <person name="Merkel A.Y."/>
            <person name="Slobodkin A.I."/>
        </authorList>
    </citation>
    <scope>NUCLEOTIDE SEQUENCE [LARGE SCALE GENOMIC DNA]</scope>
    <source>
        <strain evidence="7 8">H1</strain>
    </source>
</reference>
<dbReference type="Gene3D" id="3.30.70.20">
    <property type="match status" value="1"/>
</dbReference>
<proteinExistence type="predicted"/>
<dbReference type="InterPro" id="IPR001080">
    <property type="entry name" value="3Fe4S_ferredoxin"/>
</dbReference>
<evidence type="ECO:0000256" key="1">
    <source>
        <dbReference type="ARBA" id="ARBA00003532"/>
    </source>
</evidence>
<keyword evidence="5" id="KW-0813">Transport</keyword>
<dbReference type="SUPFAM" id="SSF54862">
    <property type="entry name" value="4Fe-4S ferredoxins"/>
    <property type="match status" value="1"/>
</dbReference>
<dbReference type="InterPro" id="IPR017896">
    <property type="entry name" value="4Fe4S_Fe-S-bd"/>
</dbReference>
<sequence>MGDYAAEVDLVTCIRCGICVELCPEVFGWSATGSFVVVRESGVIPDCLEEAIRNCPADCIRAR</sequence>
<keyword evidence="3 5" id="KW-0408">Iron</keyword>
<evidence type="ECO:0000256" key="4">
    <source>
        <dbReference type="ARBA" id="ARBA00023014"/>
    </source>
</evidence>
<name>A0ABT3N6T8_9BACT</name>
<feature type="domain" description="4Fe-4S ferredoxin-type" evidence="6">
    <location>
        <begin position="4"/>
        <end position="32"/>
    </location>
</feature>
<comment type="function">
    <text evidence="1 5">Ferredoxins are iron-sulfur proteins that transfer electrons in a wide variety of metabolic reactions.</text>
</comment>
<keyword evidence="4 5" id="KW-0411">Iron-sulfur</keyword>
<comment type="caution">
    <text evidence="7">The sequence shown here is derived from an EMBL/GenBank/DDBJ whole genome shotgun (WGS) entry which is preliminary data.</text>
</comment>
<protein>
    <recommendedName>
        <fullName evidence="5">Ferredoxin</fullName>
    </recommendedName>
</protein>
<dbReference type="InterPro" id="IPR017900">
    <property type="entry name" value="4Fe4S_Fe_S_CS"/>
</dbReference>
<dbReference type="PROSITE" id="PS51379">
    <property type="entry name" value="4FE4S_FER_2"/>
    <property type="match status" value="1"/>
</dbReference>
<dbReference type="PROSITE" id="PS00198">
    <property type="entry name" value="4FE4S_FER_1"/>
    <property type="match status" value="1"/>
</dbReference>
<evidence type="ECO:0000313" key="7">
    <source>
        <dbReference type="EMBL" id="MCW7753174.1"/>
    </source>
</evidence>
<keyword evidence="2 5" id="KW-0479">Metal-binding</keyword>
<dbReference type="RefSeq" id="WP_265424031.1">
    <property type="nucleotide sequence ID" value="NZ_JAPFPW010000003.1"/>
</dbReference>
<gene>
    <name evidence="7" type="ORF">OOT00_04145</name>
</gene>
<keyword evidence="5" id="KW-0249">Electron transport</keyword>
<evidence type="ECO:0000259" key="6">
    <source>
        <dbReference type="PROSITE" id="PS51379"/>
    </source>
</evidence>
<dbReference type="Pfam" id="PF13370">
    <property type="entry name" value="Fer4_13"/>
    <property type="match status" value="1"/>
</dbReference>
<evidence type="ECO:0000256" key="2">
    <source>
        <dbReference type="ARBA" id="ARBA00022723"/>
    </source>
</evidence>
<evidence type="ECO:0000313" key="8">
    <source>
        <dbReference type="Proteomes" id="UP001209681"/>
    </source>
</evidence>
<evidence type="ECO:0000256" key="3">
    <source>
        <dbReference type="ARBA" id="ARBA00023004"/>
    </source>
</evidence>
<evidence type="ECO:0000256" key="5">
    <source>
        <dbReference type="RuleBase" id="RU368020"/>
    </source>
</evidence>
<dbReference type="EMBL" id="JAPFPW010000003">
    <property type="protein sequence ID" value="MCW7753174.1"/>
    <property type="molecule type" value="Genomic_DNA"/>
</dbReference>